<evidence type="ECO:0000259" key="2">
    <source>
        <dbReference type="PROSITE" id="PS50109"/>
    </source>
</evidence>
<dbReference type="CDD" id="cd00075">
    <property type="entry name" value="HATPase"/>
    <property type="match status" value="1"/>
</dbReference>
<keyword evidence="1" id="KW-0812">Transmembrane</keyword>
<dbReference type="InterPro" id="IPR036890">
    <property type="entry name" value="HATPase_C_sf"/>
</dbReference>
<feature type="transmembrane region" description="Helical" evidence="1">
    <location>
        <begin position="40"/>
        <end position="60"/>
    </location>
</feature>
<dbReference type="PANTHER" id="PTHR45569:SF1">
    <property type="entry name" value="SENSOR PROTEIN KDPD"/>
    <property type="match status" value="1"/>
</dbReference>
<dbReference type="PANTHER" id="PTHR45569">
    <property type="entry name" value="SENSOR PROTEIN KDPD"/>
    <property type="match status" value="1"/>
</dbReference>
<dbReference type="PROSITE" id="PS50109">
    <property type="entry name" value="HIS_KIN"/>
    <property type="match status" value="1"/>
</dbReference>
<keyword evidence="3" id="KW-0418">Kinase</keyword>
<dbReference type="InterPro" id="IPR003594">
    <property type="entry name" value="HATPase_dom"/>
</dbReference>
<evidence type="ECO:0000256" key="1">
    <source>
        <dbReference type="SAM" id="Phobius"/>
    </source>
</evidence>
<dbReference type="InterPro" id="IPR035965">
    <property type="entry name" value="PAS-like_dom_sf"/>
</dbReference>
<name>C7NNM0_HALUD</name>
<dbReference type="Proteomes" id="UP000002071">
    <property type="component" value="Chromosome"/>
</dbReference>
<dbReference type="Gene3D" id="3.30.565.10">
    <property type="entry name" value="Histidine kinase-like ATPase, C-terminal domain"/>
    <property type="match status" value="1"/>
</dbReference>
<dbReference type="eggNOG" id="arCOG06219">
    <property type="taxonomic scope" value="Archaea"/>
</dbReference>
<keyword evidence="1" id="KW-0472">Membrane</keyword>
<evidence type="ECO:0000313" key="4">
    <source>
        <dbReference type="Proteomes" id="UP000002071"/>
    </source>
</evidence>
<keyword evidence="3" id="KW-0808">Transferase</keyword>
<organism evidence="3 4">
    <name type="scientific">Halorhabdus utahensis (strain DSM 12940 / JCM 11049 / AX-2)</name>
    <dbReference type="NCBI Taxonomy" id="519442"/>
    <lineage>
        <taxon>Archaea</taxon>
        <taxon>Methanobacteriati</taxon>
        <taxon>Methanobacteriota</taxon>
        <taxon>Stenosarchaea group</taxon>
        <taxon>Halobacteria</taxon>
        <taxon>Halobacteriales</taxon>
        <taxon>Haloarculaceae</taxon>
        <taxon>Halorhabdus</taxon>
    </lineage>
</organism>
<keyword evidence="1" id="KW-1133">Transmembrane helix</keyword>
<dbReference type="KEGG" id="hut:Huta_0059"/>
<dbReference type="SUPFAM" id="SSF55874">
    <property type="entry name" value="ATPase domain of HSP90 chaperone/DNA topoisomerase II/histidine kinase"/>
    <property type="match status" value="1"/>
</dbReference>
<accession>C7NNM0</accession>
<feature type="transmembrane region" description="Helical" evidence="1">
    <location>
        <begin position="183"/>
        <end position="202"/>
    </location>
</feature>
<dbReference type="AlphaFoldDB" id="C7NNM0"/>
<protein>
    <submittedName>
        <fullName evidence="3">PAS/PAC sensor signal transduction histidine kinase</fullName>
    </submittedName>
</protein>
<sequence length="729" mass="80207">MVQLSVSVIVAAGSAAGGVVAAWLTVFAWRRREVEAATPFALLAGAASIWSFCYAGALLTESASTASILLLTSAVAGAQVPPLWVVFSIVYTGFERYRRSVLYPVLWTAPLAYVLLVITAPVHGLAETTVQFQTVAGITAPVPQDDTATAAYTALSYLFLLGGYLQLVRFLVAARNVYRKQTVVIIIGSVFPLLANALYVMGFSPHPGLDPTPLAFVLTGGIVGWALFEYDLLSIVPLASDLVVDELPDPVIVLDDEDVVVDHNTAAKAAFGTDDLSGRNLWDAVPEFTDRPAGDQLISASSTTDTGEDGLYNPQTTEITDQHNQYRGRLIVFRNVTAQQRRLDRIEALQAATEGLIDARIDDEIADIAVSFIDRILDQEIAVVFLATDDDNQLRPAAVSSAIESVSDDRPPNLTVEDETLWSRYEEADSDGVVTGDWEWGPLESVDADEMLVLSLGDHGLFCIGSAETDYSRGDRQFARILADGTETALDRVVHEQQLRENRRIVRQHTEQLEFLNGVLRHNIRNGMQVIDSNADLLGAHIGPDPDSQRYLDRIRARTAELSDLTARIRSITDTVTTDPEDRLWPVELKPALTEQIAVIEDRHDNVDIEFRCETEPIVRANGLIEDVFEIILQNAVEHNDADRPRIEIEVTHVGDWLQVHVADNGPGISDHLKESLFERNVSVSETAHGFGLYFVSLILDLFGGEVWFEDNEPRGTIAVLEFQRAPDE</sequence>
<feature type="transmembrane region" description="Helical" evidence="1">
    <location>
        <begin position="66"/>
        <end position="94"/>
    </location>
</feature>
<dbReference type="OrthoDB" id="3369at2157"/>
<dbReference type="EMBL" id="CP001687">
    <property type="protein sequence ID" value="ACV10248.1"/>
    <property type="molecule type" value="Genomic_DNA"/>
</dbReference>
<dbReference type="InterPro" id="IPR052023">
    <property type="entry name" value="Histidine_kinase_KdpD"/>
</dbReference>
<dbReference type="InterPro" id="IPR005467">
    <property type="entry name" value="His_kinase_dom"/>
</dbReference>
<dbReference type="eggNOG" id="arCOG02327">
    <property type="taxonomic scope" value="Archaea"/>
</dbReference>
<dbReference type="InterPro" id="IPR000014">
    <property type="entry name" value="PAS"/>
</dbReference>
<feature type="domain" description="Histidine kinase" evidence="2">
    <location>
        <begin position="519"/>
        <end position="727"/>
    </location>
</feature>
<dbReference type="GO" id="GO:0000155">
    <property type="term" value="F:phosphorelay sensor kinase activity"/>
    <property type="evidence" value="ECO:0007669"/>
    <property type="project" value="TreeGrafter"/>
</dbReference>
<dbReference type="STRING" id="519442.Huta_0059"/>
<dbReference type="SMART" id="SM00387">
    <property type="entry name" value="HATPase_c"/>
    <property type="match status" value="1"/>
</dbReference>
<dbReference type="GeneID" id="8382319"/>
<evidence type="ECO:0000313" key="3">
    <source>
        <dbReference type="EMBL" id="ACV10248.1"/>
    </source>
</evidence>
<proteinExistence type="predicted"/>
<feature type="transmembrane region" description="Helical" evidence="1">
    <location>
        <begin position="150"/>
        <end position="171"/>
    </location>
</feature>
<dbReference type="Pfam" id="PF16927">
    <property type="entry name" value="HisKA_7TM"/>
    <property type="match status" value="1"/>
</dbReference>
<dbReference type="InterPro" id="IPR031621">
    <property type="entry name" value="HisKA_7TM"/>
</dbReference>
<dbReference type="Gene3D" id="3.30.450.20">
    <property type="entry name" value="PAS domain"/>
    <property type="match status" value="1"/>
</dbReference>
<gene>
    <name evidence="3" type="ordered locus">Huta_0059</name>
</gene>
<dbReference type="GO" id="GO:0005886">
    <property type="term" value="C:plasma membrane"/>
    <property type="evidence" value="ECO:0007669"/>
    <property type="project" value="TreeGrafter"/>
</dbReference>
<dbReference type="SUPFAM" id="SSF55785">
    <property type="entry name" value="PYP-like sensor domain (PAS domain)"/>
    <property type="match status" value="1"/>
</dbReference>
<dbReference type="RefSeq" id="WP_012795125.1">
    <property type="nucleotide sequence ID" value="NC_013158.1"/>
</dbReference>
<keyword evidence="4" id="KW-1185">Reference proteome</keyword>
<reference evidence="3 4" key="1">
    <citation type="journal article" date="2009" name="Stand. Genomic Sci.">
        <title>Complete genome sequence of Halorhabdus utahensis type strain (AX-2).</title>
        <authorList>
            <person name="Anderson I."/>
            <person name="Tindall B.J."/>
            <person name="Pomrenke H."/>
            <person name="Goker M."/>
            <person name="Lapidus A."/>
            <person name="Nolan M."/>
            <person name="Copeland A."/>
            <person name="Glavina Del Rio T."/>
            <person name="Chen F."/>
            <person name="Tice H."/>
            <person name="Cheng J.F."/>
            <person name="Lucas S."/>
            <person name="Chertkov O."/>
            <person name="Bruce D."/>
            <person name="Brettin T."/>
            <person name="Detter J.C."/>
            <person name="Han C."/>
            <person name="Goodwin L."/>
            <person name="Land M."/>
            <person name="Hauser L."/>
            <person name="Chang Y.J."/>
            <person name="Jeffries C.D."/>
            <person name="Pitluck S."/>
            <person name="Pati A."/>
            <person name="Mavromatis K."/>
            <person name="Ivanova N."/>
            <person name="Ovchinnikova G."/>
            <person name="Chen A."/>
            <person name="Palaniappan K."/>
            <person name="Chain P."/>
            <person name="Rohde M."/>
            <person name="Bristow J."/>
            <person name="Eisen J.A."/>
            <person name="Markowitz V."/>
            <person name="Hugenholtz P."/>
            <person name="Kyrpides N.C."/>
            <person name="Klenk H.P."/>
        </authorList>
    </citation>
    <scope>NUCLEOTIDE SEQUENCE [LARGE SCALE GENOMIC DNA]</scope>
    <source>
        <strain evidence="4">DSM 12940 / JCM 11049 / AX-2</strain>
    </source>
</reference>
<dbReference type="HOGENOM" id="CLU_000445_114_58_2"/>
<feature type="transmembrane region" description="Helical" evidence="1">
    <location>
        <begin position="6"/>
        <end position="28"/>
    </location>
</feature>
<feature type="transmembrane region" description="Helical" evidence="1">
    <location>
        <begin position="101"/>
        <end position="122"/>
    </location>
</feature>
<dbReference type="Pfam" id="PF13188">
    <property type="entry name" value="PAS_8"/>
    <property type="match status" value="1"/>
</dbReference>
<dbReference type="Pfam" id="PF02518">
    <property type="entry name" value="HATPase_c"/>
    <property type="match status" value="1"/>
</dbReference>